<dbReference type="PANTHER" id="PTHR21661">
    <property type="entry name" value="EPOXIDE HYDROLASE 1-RELATED"/>
    <property type="match status" value="1"/>
</dbReference>
<feature type="active site" description="Proton acceptor" evidence="4">
    <location>
        <position position="366"/>
    </location>
</feature>
<dbReference type="Pfam" id="PF06441">
    <property type="entry name" value="EHN"/>
    <property type="match status" value="1"/>
</dbReference>
<comment type="caution">
    <text evidence="6">The sequence shown here is derived from an EMBL/GenBank/DDBJ whole genome shotgun (WGS) entry which is preliminary data.</text>
</comment>
<evidence type="ECO:0000313" key="6">
    <source>
        <dbReference type="EMBL" id="KAH8981707.1"/>
    </source>
</evidence>
<evidence type="ECO:0000256" key="3">
    <source>
        <dbReference type="ARBA" id="ARBA00022801"/>
    </source>
</evidence>
<keyword evidence="7" id="KW-1185">Reference proteome</keyword>
<protein>
    <submittedName>
        <fullName evidence="6">Alpha/Beta hydrolase protein</fullName>
    </submittedName>
</protein>
<comment type="similarity">
    <text evidence="1">Belongs to the peptidase S33 family.</text>
</comment>
<evidence type="ECO:0000313" key="7">
    <source>
        <dbReference type="Proteomes" id="UP001201163"/>
    </source>
</evidence>
<dbReference type="InterPro" id="IPR000639">
    <property type="entry name" value="Epox_hydrolase-like"/>
</dbReference>
<dbReference type="PANTHER" id="PTHR21661:SF35">
    <property type="entry name" value="EPOXIDE HYDROLASE"/>
    <property type="match status" value="1"/>
</dbReference>
<reference evidence="6" key="1">
    <citation type="submission" date="2022-01" db="EMBL/GenBank/DDBJ databases">
        <title>Comparative genomics reveals a dynamic genome evolution in the ectomycorrhizal milk-cap (Lactarius) mushrooms.</title>
        <authorList>
            <consortium name="DOE Joint Genome Institute"/>
            <person name="Lebreton A."/>
            <person name="Tang N."/>
            <person name="Kuo A."/>
            <person name="LaButti K."/>
            <person name="Drula E."/>
            <person name="Barry K."/>
            <person name="Clum A."/>
            <person name="Lipzen A."/>
            <person name="Mousain D."/>
            <person name="Ng V."/>
            <person name="Wang R."/>
            <person name="Wang X."/>
            <person name="Dai Y."/>
            <person name="Henrissat B."/>
            <person name="Grigoriev I.V."/>
            <person name="Guerin-Laguette A."/>
            <person name="Yu F."/>
            <person name="Martin F.M."/>
        </authorList>
    </citation>
    <scope>NUCLEOTIDE SEQUENCE</scope>
    <source>
        <strain evidence="6">QP</strain>
    </source>
</reference>
<accession>A0AAD4L5Z2</accession>
<dbReference type="PRINTS" id="PR00412">
    <property type="entry name" value="EPOXHYDRLASE"/>
</dbReference>
<dbReference type="InterPro" id="IPR029058">
    <property type="entry name" value="AB_hydrolase_fold"/>
</dbReference>
<evidence type="ECO:0000256" key="1">
    <source>
        <dbReference type="ARBA" id="ARBA00010088"/>
    </source>
</evidence>
<keyword evidence="2" id="KW-0058">Aromatic hydrocarbons catabolism</keyword>
<dbReference type="GO" id="GO:0097176">
    <property type="term" value="P:epoxide metabolic process"/>
    <property type="evidence" value="ECO:0007669"/>
    <property type="project" value="TreeGrafter"/>
</dbReference>
<dbReference type="Proteomes" id="UP001201163">
    <property type="component" value="Unassembled WGS sequence"/>
</dbReference>
<gene>
    <name evidence="6" type="ORF">EDB92DRAFT_166495</name>
</gene>
<dbReference type="Gene3D" id="3.40.50.1820">
    <property type="entry name" value="alpha/beta hydrolase"/>
    <property type="match status" value="1"/>
</dbReference>
<sequence>MTSEQPFKIAVADNALALLKRKLDDTRLPDEVNAAEWVYGAPLADIKRLVSRWKDRYDWHTHERELNALPMFTRTIAVDGFGELSVHYVHQRSAAKGAIPLLFVHGWPGSFLEVTKILPLLTAVSADHPSFHVVAPSLPGFAWSEGVLEKGFHAEHYAELFNKLMTSLGYSEYVTQGGDWGHVLTLTTASKYGPKHVKASHSNMPICDPPSFREKPITLLKYLISSFTARERQFAAHTENFFKNGRGYSAEQATKPQTLGFSLADSPVGLLAWIYEKLVTWTDAYPWTDDEVLTWVSIYWFSRAGPAASIRIYYELALAGQVVRFPKTTVPVGLSYFPKDLVQFPRVWLRAQANIVFESEREVGGHFAAYEQPEALVGDLQKMFGKSGPAAGVVPGCAGY</sequence>
<dbReference type="InterPro" id="IPR016292">
    <property type="entry name" value="Epoxide_hydrolase"/>
</dbReference>
<dbReference type="EMBL" id="JAKELL010000111">
    <property type="protein sequence ID" value="KAH8981707.1"/>
    <property type="molecule type" value="Genomic_DNA"/>
</dbReference>
<dbReference type="InterPro" id="IPR010497">
    <property type="entry name" value="Epoxide_hydro_N"/>
</dbReference>
<dbReference type="AlphaFoldDB" id="A0AAD4L5Z2"/>
<organism evidence="6 7">
    <name type="scientific">Lactarius akahatsu</name>
    <dbReference type="NCBI Taxonomy" id="416441"/>
    <lineage>
        <taxon>Eukaryota</taxon>
        <taxon>Fungi</taxon>
        <taxon>Dikarya</taxon>
        <taxon>Basidiomycota</taxon>
        <taxon>Agaricomycotina</taxon>
        <taxon>Agaricomycetes</taxon>
        <taxon>Russulales</taxon>
        <taxon>Russulaceae</taxon>
        <taxon>Lactarius</taxon>
    </lineage>
</organism>
<feature type="active site" description="Nucleophile" evidence="4">
    <location>
        <position position="179"/>
    </location>
</feature>
<proteinExistence type="inferred from homology"/>
<dbReference type="SUPFAM" id="SSF53474">
    <property type="entry name" value="alpha/beta-Hydrolases"/>
    <property type="match status" value="1"/>
</dbReference>
<dbReference type="PIRSF" id="PIRSF001112">
    <property type="entry name" value="Epoxide_hydrolase"/>
    <property type="match status" value="1"/>
</dbReference>
<evidence type="ECO:0000256" key="2">
    <source>
        <dbReference type="ARBA" id="ARBA00022797"/>
    </source>
</evidence>
<evidence type="ECO:0000256" key="4">
    <source>
        <dbReference type="PIRSR" id="PIRSR001112-1"/>
    </source>
</evidence>
<feature type="active site" description="Proton donor" evidence="4">
    <location>
        <position position="313"/>
    </location>
</feature>
<keyword evidence="3 6" id="KW-0378">Hydrolase</keyword>
<evidence type="ECO:0000259" key="5">
    <source>
        <dbReference type="Pfam" id="PF06441"/>
    </source>
</evidence>
<name>A0AAD4L5Z2_9AGAM</name>
<dbReference type="GO" id="GO:0004301">
    <property type="term" value="F:epoxide hydrolase activity"/>
    <property type="evidence" value="ECO:0007669"/>
    <property type="project" value="TreeGrafter"/>
</dbReference>
<feature type="domain" description="Epoxide hydrolase N-terminal" evidence="5">
    <location>
        <begin position="5"/>
        <end position="114"/>
    </location>
</feature>